<feature type="region of interest" description="Disordered" evidence="15">
    <location>
        <begin position="3335"/>
        <end position="3368"/>
    </location>
</feature>
<feature type="compositionally biased region" description="Polar residues" evidence="15">
    <location>
        <begin position="3245"/>
        <end position="3255"/>
    </location>
</feature>
<evidence type="ECO:0000256" key="12">
    <source>
        <dbReference type="ARBA" id="ARBA00022786"/>
    </source>
</evidence>
<dbReference type="GO" id="GO:0016567">
    <property type="term" value="P:protein ubiquitination"/>
    <property type="evidence" value="ECO:0007669"/>
    <property type="project" value="UniProtKB-UniPathway"/>
</dbReference>
<keyword evidence="12" id="KW-0833">Ubl conjugation pathway</keyword>
<dbReference type="GO" id="GO:1990116">
    <property type="term" value="P:ribosome-associated ubiquitin-dependent protein catabolic process"/>
    <property type="evidence" value="ECO:0007669"/>
    <property type="project" value="InterPro"/>
</dbReference>
<feature type="compositionally biased region" description="Basic and acidic residues" evidence="15">
    <location>
        <begin position="3195"/>
        <end position="3217"/>
    </location>
</feature>
<evidence type="ECO:0000256" key="6">
    <source>
        <dbReference type="ARBA" id="ARBA00017157"/>
    </source>
</evidence>
<evidence type="ECO:0000256" key="15">
    <source>
        <dbReference type="SAM" id="MobiDB-lite"/>
    </source>
</evidence>
<feature type="compositionally biased region" description="Low complexity" evidence="15">
    <location>
        <begin position="83"/>
        <end position="104"/>
    </location>
</feature>
<dbReference type="PANTHER" id="PTHR12389">
    <property type="entry name" value="ZINC FINGER PROTEIN 294"/>
    <property type="match status" value="1"/>
</dbReference>
<dbReference type="GO" id="GO:1990112">
    <property type="term" value="C:RQC complex"/>
    <property type="evidence" value="ECO:0007669"/>
    <property type="project" value="InterPro"/>
</dbReference>
<feature type="compositionally biased region" description="Polar residues" evidence="15">
    <location>
        <begin position="10"/>
        <end position="20"/>
    </location>
</feature>
<evidence type="ECO:0000256" key="5">
    <source>
        <dbReference type="ARBA" id="ARBA00012483"/>
    </source>
</evidence>
<feature type="compositionally biased region" description="Basic and acidic residues" evidence="15">
    <location>
        <begin position="431"/>
        <end position="447"/>
    </location>
</feature>
<dbReference type="CDD" id="cd16491">
    <property type="entry name" value="RING-CH-C4HC3_LTN1"/>
    <property type="match status" value="1"/>
</dbReference>
<dbReference type="InterPro" id="IPR054476">
    <property type="entry name" value="Ltn1_N"/>
</dbReference>
<feature type="region of interest" description="Disordered" evidence="15">
    <location>
        <begin position="868"/>
        <end position="910"/>
    </location>
</feature>
<evidence type="ECO:0000256" key="11">
    <source>
        <dbReference type="ARBA" id="ARBA00022771"/>
    </source>
</evidence>
<feature type="region of interest" description="Disordered" evidence="15">
    <location>
        <begin position="1"/>
        <end position="33"/>
    </location>
</feature>
<dbReference type="UniPathway" id="UPA00143"/>
<feature type="region of interest" description="Disordered" evidence="15">
    <location>
        <begin position="428"/>
        <end position="447"/>
    </location>
</feature>
<sequence>MAPNEKIPATSASRGKQLTGKQLKRQLRGEAASSARAAQLVSSLSPSVDPGAPGGATQLAAIFAHFAQASTASSAPGEDQGLSASLAASSSRSPSSVAPATSSSGCAKAPGAAQRSRYRETASEAPSSVAAGRGALRQADAGEQQQIDDIHRALVKLTKRDSVTRLKGLQELEFLLHASRGSASPSSDGFSPSSDGFSPSSDGLNPPSPVSSASSPVSSASSPVSSASSPAFSVSASSSSSSSSHPASASSPDLSSLSPATASSAASAAGQTLSDEAFLVIAEAILPQFVYVYGRLAVWDSERRIRAGVNRCLSLIASRARKLLGPHLRAMLPLWWMSSHDDAAEVALAAQEALDFAFPPFAASSSAAAPGAASSSPTLFFRGFVGHRARLAAAFDHCREPLFSEYFQLLACNPEGLNALAFGAKSHQKKSGGEETKSPHSGDEAEDRYDRTVSCVLLALGHLARLLVSTSAASSPSSSPSSEGTNCVLSLWRDAFEPLLSVGNATSLVRFLAPSTFRLSVRRAALASLLSLLSSFARAGLPFPLPPVASAAVFRGSDLQGEKSEKSEKSEKKASKQERHQRQRDAQQTAVASALTASSVAASVAPGCGGKTLVGDAAENISASATERYIAAHAEFPYPLLPRAFVSTVFSALADRPLCASRLPACWSLRLARSSEEGPQAREGHRDGGAGDASLGRSLADAQVQCGSAGVLEVVTLLLSQCDIPVRRLAPTCNTEKEDQPRAEEERDVEQGVLHAYKKMISHQLILFFPKLLAAIRHGGYSSSPSFYDALLPLLAAMPGDLLLHSKEGRDFLFALLGDLTLLLPLVGVSTPARDPTSKGKTGKEAGSARTSARRFDCSVADHKYVGLEKTPGERTDEGEVTAAGSNEGQDPVEGKTAVEKRSKNREKTDVDVAEARVELRDWSQPRRGRAVGDKAAGSVKDASLFSRSPEALHPGARTLLTSHFTVLLFLLQKRILPALPRPRVNRLGDSTAAPPPSPSSAGAVSALPEASSLPHMTRGAANEPPALTQADMRLLRLAVARAVCLPLCFLFLPVQGQRSASQSRAVRQVRRLHGATEGDEKMAATGVLRGDEEEERCWWHREDEKRAYEVSLPLLVRWFVSEIFRRNMQGATECALAPLLQCMQDHVNSLLFAAVAGIPGKKASARDTDRATAISALGALRDSLCPLFAALASADPGNLKAPLVSASSPSAASSASSSAAPLCGGAGWGAGEDSLTFYAGLRNLHAFVVSSLLRLLRDLLHSAQPVAGETADGEELRTARAVDEGRPAATTRDGCQRWDLEGVNEVVEALRQFLEANMRSRRPAVSSDKAEGEPADATQAGTSFAEEESRESLILLVGDKRQVGELDDGNGDAPDLAEGREGVVQLLASVVRNCVEEASLFLQARGDLELETRNEEDRRPTRGVLARVADDRERLASIGAHWRVARLLVDKLLLPLFRKLGEIHACATTGFLGIPGNSADALVEPWRLLVSLLLPSPGLQGDDPALQFQTSSGPASSSKRIEPSLLFLHHTVALGLLHRLWKALRSLGRQGAGERETFGDANRSTGEEGRECVSGSLCSRFNVAEVAAETTGSCSFQVALERCLLASASLVLSAPLAVAPWGSDKASVAAWSPRGSQLLQMVTSELLPEYVELVTETLTHASQGSAQQAPQLEDAEERRQHASEEGATAGDAAPFLPLISLNSEEAVLRLTEACLSALHRLYVCQNRAREVLSSGIPNVSSASPVCDGEQSQAFRDCEEAAAQTQRDLLRLLLPLNFQTVLHLLLSRVPAPSESSLSTSLTSLPSSLSRSSRQAPTVAALSGWLSGLFTFHLLQHGMPVLDGDGRSQMAAASETFETLLTRLPKRVLDALLSLLRACVTFPASRLYAALFELSTVSLCFQERQDADEQDESGRETGNRKRDGNAEGAEAFDSFENNKEEPLFLRASAVTVERWAGCLSLLARPLLSRVSTRQSAHKAPGDLTAPPRAMSHALDILVYLLRLHRPSGAETDPEHPLGLRSSPSVLEPHTCSQEKGDSLGLRSVRVTSVEGFEPLSPSESENGLKVGLWRCALTHACCLAFLDSWGALCGSAARDASGSAAKTANKERADSKGNLKPNAEGHFEEDSPHILLTRNLLEAAQKSRKSGHVDLLLDLFLASSRVSVEPELGVSSLASRAAAAIGEEATAGAGGDASVLVDSSPFSLRFPPSFSFRRQRERTGSLVDLAMPALVSTVLSGDSSAALFQPEVRERACGARGGPAVASFPSTSLFALFFSRLLRFCEAEGQWETLLPFSATSIHEEQFFSLSARDPAPGVASAVGPCMLRSAVSSALRSFLLFSGVSSRLPSLSPAMPPGGTQGRDPVSSSAAASAAATSAAATSGCARRDVADSKVIRTAFEFLRWLLHASLAVTGEQQQTQGLSANDARQKRATELLEDLEDPRSSASNSQGDLHSLPSYASALSVQVVADALQDFLRSLPSCCLNMQDETEENVRLSETVQALLEETGNTHTFLLDRFQDQIERLSLLQSQTSADLTRSESASQTARFSLASNACLLVSSTGNSEESRLSELAESEGTLARILSCVGSAFLTVSSVGRELVAFSQKVDLSFALHGEANEAGDMYRDFLAALLERETEMRRLICSLRYSPRAVLPATQKALLHWRGMRPSSQQFAGSDGSVHEDHEERRVGGRQTETDEKEQSVEAASAEDRGTDAFVCRAWKCLEAVDAACGLRLLFRAFQKAESPADEATVESGDALENELSDEAFTLEALRLAVFVLKETNRQDRGHWGNRKTTRPASACGTPRPLETGNSVDQGRERESISAAPSMGAVSQILALSVKLVRASPLFSEVTEAETGRGDRTLGVSFSEAQDRSLRLLALSVRLAVLYDEALHMHEAAPAPSSLAAFSSTPHALVKTKTSFSRYGLQLSSRPFCSQFYDDATCRVLRLLCDSLDLSVETSKAASSSAATASPTAVAARICAGLLGCRRSPVQASIVTCLRRYPWFSQPLLQTDAFPPLFLSPEAQSEGRQRRPRAKGDTASDGENRDRLSCVCPRALHGDSLSLLADADLCECTRPANTSTFSSNPTGTEFPLSASSRVSRQQVKQLLQRFDLSLDRPLSPAEDGSHSEGEACEDGDSSGDEERHSRAANRAVARTPGPGLCEGDVFSGSAASPAGSPAGSSSLFRKLRHLLSTKSDGGEGEGKDEGDAGECEEMRMVDDVLQAVEPGDGEREEQGRASQKSERNETMQTEETPQSGRSRDEREQEKGGRICRRPKGFSPHPLAAELSQVEEGTAILGWLLQIFTGRVLASQLVGTFRYASCALALASDMHSARRAGTASEQRGASSSSVFFESEEQGGTSEDETREREREQALEDIALGLRGWMIVLPSLLSLASDESDGKADSGSEAAQETGDKRSGEKAEASQDFFQKQAYLPYLQQLLQTAPSQAARARSVLSRATPSYVPFAPPSSLCSYGDAPSPTSFSPSVGSSPCACRACELLQDVTEMSLVQALVELLFVTFLQLAAEASRFSPRDFVGLQSFVAPSSRPVSELPASRSAVASASRVCAVEPPSVARWLLPPGLADALGGQCRVVPGDRVRAPKVRKAPETSPGLMAEGDSLWLTRDWREYISREGMQSLATDNRRSDEKAPETVLQQLPLHGLVWDVTNRSFLWLLAAHVYYLLLQFNPEAVRRIWMRCRNGRARRELELFTETYVSSRLMQKEVREASKLAETFDLSLNFDSRQRDLAVTFRDEKGEISVTLNVLFAKNFPLQKSQPHLDLDRIPGVPKRRSSRWLLAAFGAMNRSSLSAGLFVWAANLQHFFEGLEDCPICYSVVHPHHRSLPKKMCATCKYKFHAECIYRWFRTARKTNCPLCQSPF</sequence>
<feature type="region of interest" description="Disordered" evidence="15">
    <location>
        <begin position="2098"/>
        <end position="2123"/>
    </location>
</feature>
<feature type="region of interest" description="Disordered" evidence="15">
    <location>
        <begin position="1322"/>
        <end position="1345"/>
    </location>
</feature>
<keyword evidence="10" id="KW-0677">Repeat</keyword>
<evidence type="ECO:0000256" key="14">
    <source>
        <dbReference type="PROSITE-ProRule" id="PRU00175"/>
    </source>
</evidence>
<feature type="region of interest" description="Disordered" evidence="15">
    <location>
        <begin position="235"/>
        <end position="256"/>
    </location>
</feature>
<reference evidence="17 18" key="2">
    <citation type="journal article" date="2015" name="Eukaryot. Cell">
        <title>Genetic mapping reveals that sinefungin resistance in Toxoplasma gondii is controlled by a putative amino acid transporter locus that can be used as a negative selectable marker.</title>
        <authorList>
            <person name="Behnke M.S."/>
            <person name="Khan A."/>
            <person name="Sibley L.D."/>
        </authorList>
    </citation>
    <scope>NUCLEOTIDE SEQUENCE [LARGE SCALE GENOMIC DNA]</scope>
    <source>
        <strain evidence="17 18">VAND</strain>
    </source>
</reference>
<feature type="compositionally biased region" description="Basic and acidic residues" evidence="15">
    <location>
        <begin position="3227"/>
        <end position="3244"/>
    </location>
</feature>
<dbReference type="InterPro" id="IPR039795">
    <property type="entry name" value="LTN1/Rkr1"/>
</dbReference>
<feature type="region of interest" description="Disordered" evidence="15">
    <location>
        <begin position="3075"/>
        <end position="3097"/>
    </location>
</feature>
<dbReference type="InterPro" id="IPR054477">
    <property type="entry name" value="LTN1_E3_ligase_6th"/>
</dbReference>
<feature type="region of interest" description="Disordered" evidence="15">
    <location>
        <begin position="180"/>
        <end position="222"/>
    </location>
</feature>
<keyword evidence="11 14" id="KW-0863">Zinc-finger</keyword>
<feature type="region of interest" description="Disordered" evidence="15">
    <location>
        <begin position="2666"/>
        <end position="2704"/>
    </location>
</feature>
<dbReference type="Gene3D" id="3.30.40.10">
    <property type="entry name" value="Zinc/RING finger domain, C3HC4 (zinc finger)"/>
    <property type="match status" value="1"/>
</dbReference>
<feature type="region of interest" description="Disordered" evidence="15">
    <location>
        <begin position="987"/>
        <end position="1007"/>
    </location>
</feature>
<feature type="region of interest" description="Disordered" evidence="15">
    <location>
        <begin position="1905"/>
        <end position="1925"/>
    </location>
</feature>
<feature type="region of interest" description="Disordered" evidence="15">
    <location>
        <begin position="674"/>
        <end position="694"/>
    </location>
</feature>
<dbReference type="InterPro" id="IPR039804">
    <property type="entry name" value="RING-CH-C4HC3_LTN1"/>
</dbReference>
<feature type="region of interest" description="Disordered" evidence="15">
    <location>
        <begin position="2784"/>
        <end position="2823"/>
    </location>
</feature>
<evidence type="ECO:0000256" key="1">
    <source>
        <dbReference type="ARBA" id="ARBA00000900"/>
    </source>
</evidence>
<feature type="compositionally biased region" description="Basic and acidic residues" evidence="15">
    <location>
        <begin position="674"/>
        <end position="689"/>
    </location>
</feature>
<feature type="compositionally biased region" description="Basic and acidic residues" evidence="15">
    <location>
        <begin position="560"/>
        <end position="585"/>
    </location>
</feature>
<keyword evidence="8" id="KW-0808">Transferase</keyword>
<feature type="region of interest" description="Disordered" evidence="15">
    <location>
        <begin position="3110"/>
        <end position="3157"/>
    </location>
</feature>
<feature type="region of interest" description="Disordered" evidence="15">
    <location>
        <begin position="559"/>
        <end position="587"/>
    </location>
</feature>
<feature type="region of interest" description="Disordered" evidence="15">
    <location>
        <begin position="70"/>
        <end position="147"/>
    </location>
</feature>
<evidence type="ECO:0000313" key="17">
    <source>
        <dbReference type="EMBL" id="KFH01381.1"/>
    </source>
</evidence>
<feature type="compositionally biased region" description="Acidic residues" evidence="15">
    <location>
        <begin position="3129"/>
        <end position="3138"/>
    </location>
</feature>
<dbReference type="GO" id="GO:0072344">
    <property type="term" value="P:rescue of stalled ribosome"/>
    <property type="evidence" value="ECO:0007669"/>
    <property type="project" value="TreeGrafter"/>
</dbReference>
<dbReference type="OrthoDB" id="6108at2759"/>
<feature type="compositionally biased region" description="Basic and acidic residues" evidence="15">
    <location>
        <begin position="1905"/>
        <end position="1924"/>
    </location>
</feature>
<feature type="compositionally biased region" description="Basic and acidic residues" evidence="15">
    <location>
        <begin position="868"/>
        <end position="878"/>
    </location>
</feature>
<evidence type="ECO:0000256" key="13">
    <source>
        <dbReference type="ARBA" id="ARBA00022833"/>
    </source>
</evidence>
<feature type="compositionally biased region" description="Low complexity" evidence="15">
    <location>
        <begin position="210"/>
        <end position="222"/>
    </location>
</feature>
<dbReference type="PROSITE" id="PS50089">
    <property type="entry name" value="ZF_RING_2"/>
    <property type="match status" value="1"/>
</dbReference>
<evidence type="ECO:0000256" key="2">
    <source>
        <dbReference type="ARBA" id="ARBA00004514"/>
    </source>
</evidence>
<dbReference type="PANTHER" id="PTHR12389:SF0">
    <property type="entry name" value="E3 UBIQUITIN-PROTEIN LIGASE LISTERIN"/>
    <property type="match status" value="1"/>
</dbReference>
<dbReference type="EC" id="2.3.2.27" evidence="5"/>
<dbReference type="Pfam" id="PF22958">
    <property type="entry name" value="Ltn1_1st"/>
    <property type="match status" value="1"/>
</dbReference>
<feature type="compositionally biased region" description="Basic and acidic residues" evidence="15">
    <location>
        <begin position="2103"/>
        <end position="2123"/>
    </location>
</feature>
<evidence type="ECO:0000256" key="9">
    <source>
        <dbReference type="ARBA" id="ARBA00022723"/>
    </source>
</evidence>
<comment type="pathway">
    <text evidence="3">Protein modification; protein ubiquitination.</text>
</comment>
<evidence type="ECO:0000313" key="18">
    <source>
        <dbReference type="Proteomes" id="UP000028840"/>
    </source>
</evidence>
<feature type="compositionally biased region" description="Basic and acidic residues" evidence="15">
    <location>
        <begin position="893"/>
        <end position="910"/>
    </location>
</feature>
<accession>A0A086PLZ9</accession>
<dbReference type="VEuPathDB" id="ToxoDB:TGVAND_264860"/>
<comment type="subcellular location">
    <subcellularLocation>
        <location evidence="2">Cytoplasm</location>
        <location evidence="2">Cytosol</location>
    </subcellularLocation>
</comment>
<comment type="catalytic activity">
    <reaction evidence="1">
        <text>S-ubiquitinyl-[E2 ubiquitin-conjugating enzyme]-L-cysteine + [acceptor protein]-L-lysine = [E2 ubiquitin-conjugating enzyme]-L-cysteine + N(6)-ubiquitinyl-[acceptor protein]-L-lysine.</text>
        <dbReference type="EC" id="2.3.2.27"/>
    </reaction>
</comment>
<evidence type="ECO:0000256" key="10">
    <source>
        <dbReference type="ARBA" id="ARBA00022737"/>
    </source>
</evidence>
<feature type="region of interest" description="Disordered" evidence="15">
    <location>
        <begin position="3191"/>
        <end position="3275"/>
    </location>
</feature>
<keyword evidence="7" id="KW-0963">Cytoplasm</keyword>
<dbReference type="InterPro" id="IPR001841">
    <property type="entry name" value="Znf_RING"/>
</dbReference>
<dbReference type="SUPFAM" id="SSF57850">
    <property type="entry name" value="RING/U-box"/>
    <property type="match status" value="1"/>
</dbReference>
<feature type="compositionally biased region" description="Basic and acidic residues" evidence="15">
    <location>
        <begin position="3411"/>
        <end position="3421"/>
    </location>
</feature>
<evidence type="ECO:0000256" key="4">
    <source>
        <dbReference type="ARBA" id="ARBA00007997"/>
    </source>
</evidence>
<comment type="similarity">
    <text evidence="4">Belongs to the LTN1 family.</text>
</comment>
<feature type="region of interest" description="Disordered" evidence="15">
    <location>
        <begin position="2347"/>
        <end position="2367"/>
    </location>
</feature>
<evidence type="ECO:0000259" key="16">
    <source>
        <dbReference type="PROSITE" id="PS50089"/>
    </source>
</evidence>
<evidence type="ECO:0000256" key="8">
    <source>
        <dbReference type="ARBA" id="ARBA00022679"/>
    </source>
</evidence>
<comment type="caution">
    <text evidence="17">The sequence shown here is derived from an EMBL/GenBank/DDBJ whole genome shotgun (WGS) entry which is preliminary data.</text>
</comment>
<dbReference type="InterPro" id="IPR013083">
    <property type="entry name" value="Znf_RING/FYVE/PHD"/>
</dbReference>
<feature type="region of interest" description="Disordered" evidence="15">
    <location>
        <begin position="3020"/>
        <end position="3044"/>
    </location>
</feature>
<feature type="compositionally biased region" description="Low complexity" evidence="15">
    <location>
        <begin position="180"/>
        <end position="203"/>
    </location>
</feature>
<dbReference type="FunFam" id="3.30.40.10:FF:000038">
    <property type="entry name" value="E3 ubiquitin-protein ligase listerin"/>
    <property type="match status" value="1"/>
</dbReference>
<feature type="region of interest" description="Disordered" evidence="15">
    <location>
        <begin position="831"/>
        <end position="854"/>
    </location>
</feature>
<dbReference type="SMART" id="SM00184">
    <property type="entry name" value="RING"/>
    <property type="match status" value="1"/>
</dbReference>
<dbReference type="GO" id="GO:0005829">
    <property type="term" value="C:cytosol"/>
    <property type="evidence" value="ECO:0007669"/>
    <property type="project" value="UniProtKB-SubCell"/>
</dbReference>
<feature type="region of interest" description="Disordered" evidence="15">
    <location>
        <begin position="2008"/>
        <end position="2036"/>
    </location>
</feature>
<proteinExistence type="inferred from homology"/>
<feature type="compositionally biased region" description="Basic and acidic residues" evidence="15">
    <location>
        <begin position="2676"/>
        <end position="2704"/>
    </location>
</feature>
<dbReference type="GO" id="GO:0043023">
    <property type="term" value="F:ribosomal large subunit binding"/>
    <property type="evidence" value="ECO:0007669"/>
    <property type="project" value="TreeGrafter"/>
</dbReference>
<dbReference type="Pfam" id="PF22999">
    <property type="entry name" value="LTN1_E3_ligase_6th"/>
    <property type="match status" value="1"/>
</dbReference>
<feature type="compositionally biased region" description="Basic and acidic residues" evidence="15">
    <location>
        <begin position="3256"/>
        <end position="3267"/>
    </location>
</feature>
<feature type="domain" description="RING-type" evidence="16">
    <location>
        <begin position="3828"/>
        <end position="3875"/>
    </location>
</feature>
<dbReference type="GO" id="GO:0008270">
    <property type="term" value="F:zinc ion binding"/>
    <property type="evidence" value="ECO:0007669"/>
    <property type="project" value="UniProtKB-KW"/>
</dbReference>
<keyword evidence="13" id="KW-0862">Zinc</keyword>
<feature type="region of interest" description="Disordered" evidence="15">
    <location>
        <begin position="3395"/>
        <end position="3421"/>
    </location>
</feature>
<evidence type="ECO:0000256" key="7">
    <source>
        <dbReference type="ARBA" id="ARBA00022490"/>
    </source>
</evidence>
<dbReference type="EMBL" id="AEYJ02001521">
    <property type="protein sequence ID" value="KFH01381.1"/>
    <property type="molecule type" value="Genomic_DNA"/>
</dbReference>
<feature type="region of interest" description="Disordered" evidence="15">
    <location>
        <begin position="1663"/>
        <end position="1688"/>
    </location>
</feature>
<gene>
    <name evidence="17" type="ORF">TGVAND_264860</name>
</gene>
<feature type="compositionally biased region" description="Basic and acidic residues" evidence="15">
    <location>
        <begin position="3024"/>
        <end position="3044"/>
    </location>
</feature>
<feature type="compositionally biased region" description="Acidic residues" evidence="15">
    <location>
        <begin position="3351"/>
        <end position="3360"/>
    </location>
</feature>
<dbReference type="GO" id="GO:0061630">
    <property type="term" value="F:ubiquitin protein ligase activity"/>
    <property type="evidence" value="ECO:0007669"/>
    <property type="project" value="UniProtKB-EC"/>
</dbReference>
<evidence type="ECO:0000256" key="3">
    <source>
        <dbReference type="ARBA" id="ARBA00004906"/>
    </source>
</evidence>
<dbReference type="Proteomes" id="UP000028840">
    <property type="component" value="Unassembled WGS sequence"/>
</dbReference>
<protein>
    <recommendedName>
        <fullName evidence="6">E3 ubiquitin-protein ligase listerin</fullName>
        <ecNumber evidence="5">2.3.2.27</ecNumber>
    </recommendedName>
</protein>
<name>A0A086PLZ9_TOXGO</name>
<organism evidence="17 18">
    <name type="scientific">Toxoplasma gondii VAND</name>
    <dbReference type="NCBI Taxonomy" id="933077"/>
    <lineage>
        <taxon>Eukaryota</taxon>
        <taxon>Sar</taxon>
        <taxon>Alveolata</taxon>
        <taxon>Apicomplexa</taxon>
        <taxon>Conoidasida</taxon>
        <taxon>Coccidia</taxon>
        <taxon>Eucoccidiorida</taxon>
        <taxon>Eimeriorina</taxon>
        <taxon>Sarcocystidae</taxon>
        <taxon>Toxoplasma</taxon>
    </lineage>
</organism>
<keyword evidence="9" id="KW-0479">Metal-binding</keyword>
<reference evidence="17 18" key="1">
    <citation type="submission" date="2014-08" db="EMBL/GenBank/DDBJ databases">
        <authorList>
            <person name="Sibley D."/>
            <person name="Venepally P."/>
            <person name="Karamycheva S."/>
            <person name="Hadjithomas M."/>
            <person name="Khan A."/>
            <person name="Brunk B."/>
            <person name="Roos D."/>
            <person name="Caler E."/>
            <person name="Lorenzi H."/>
        </authorList>
    </citation>
    <scope>NUCLEOTIDE SEQUENCE [LARGE SCALE GENOMIC DNA]</scope>
    <source>
        <strain evidence="17 18">VAND</strain>
    </source>
</reference>